<dbReference type="OMA" id="IIYVAGH"/>
<proteinExistence type="inferred from homology"/>
<evidence type="ECO:0000256" key="5">
    <source>
        <dbReference type="SAM" id="SignalP"/>
    </source>
</evidence>
<comment type="pathway">
    <text evidence="1">Glycolipid biosynthesis; glycosylphosphatidylinositol-anchor biosynthesis.</text>
</comment>
<dbReference type="MEROPS" id="C13.005"/>
<dbReference type="InterPro" id="IPR028361">
    <property type="entry name" value="GPI_transamidase"/>
</dbReference>
<dbReference type="GO" id="GO:0016255">
    <property type="term" value="P:attachment of GPI anchor to protein"/>
    <property type="evidence" value="ECO:0007669"/>
    <property type="project" value="InterPro"/>
</dbReference>
<dbReference type="Gene3D" id="3.40.50.1460">
    <property type="match status" value="1"/>
</dbReference>
<protein>
    <submittedName>
        <fullName evidence="6">Putative GPI-anchor transamidase subunit 8 (GPI8)</fullName>
    </submittedName>
</protein>
<dbReference type="VEuPathDB" id="TriTrypDB:TvY486_1013410"/>
<name>G0U4D4_TRYVY</name>
<evidence type="ECO:0000256" key="3">
    <source>
        <dbReference type="ARBA" id="ARBA00022502"/>
    </source>
</evidence>
<dbReference type="Pfam" id="PF01650">
    <property type="entry name" value="Peptidase_C13"/>
    <property type="match status" value="1"/>
</dbReference>
<dbReference type="GO" id="GO:0003923">
    <property type="term" value="F:GPI-anchor transamidase activity"/>
    <property type="evidence" value="ECO:0007669"/>
    <property type="project" value="InterPro"/>
</dbReference>
<dbReference type="GO" id="GO:0006508">
    <property type="term" value="P:proteolysis"/>
    <property type="evidence" value="ECO:0007669"/>
    <property type="project" value="InterPro"/>
</dbReference>
<dbReference type="GO" id="GO:0042765">
    <property type="term" value="C:GPI-anchor transamidase complex"/>
    <property type="evidence" value="ECO:0007669"/>
    <property type="project" value="InterPro"/>
</dbReference>
<evidence type="ECO:0000256" key="4">
    <source>
        <dbReference type="ARBA" id="ARBA00022729"/>
    </source>
</evidence>
<dbReference type="PANTHER" id="PTHR48067">
    <property type="entry name" value="GPI-ANCHOR TRANSAMIDASE"/>
    <property type="match status" value="1"/>
</dbReference>
<dbReference type="PRINTS" id="PR00776">
    <property type="entry name" value="HEMOGLOBNASE"/>
</dbReference>
<gene>
    <name evidence="6" type="ORF">TVY486_1013410</name>
</gene>
<dbReference type="UniPathway" id="UPA00196"/>
<evidence type="ECO:0000256" key="1">
    <source>
        <dbReference type="ARBA" id="ARBA00004687"/>
    </source>
</evidence>
<dbReference type="GO" id="GO:0006506">
    <property type="term" value="P:GPI anchor biosynthetic process"/>
    <property type="evidence" value="ECO:0007669"/>
    <property type="project" value="UniProtKB-UniPathway"/>
</dbReference>
<sequence>MTLIFACIAIVLLSVANVECSQSANSSRINTWAVVLSSSRYFFNMRHSANALTLYHLLRRHGMDDDQIIILLSDSYACDPRKPNPATMYSAHSVSERINLYSCNVQVDYAGYDVSVRRFLSVLQGRYDENTPPSRRLKTDENSNIIIYAAGHSAEGFFKFQDSEFISSTDIAETLTMMWEQRRYRKVVFLIDTCRALSLCREITAPNVICLASSTADKDSYSHHLDPSSGLTDITRWTYESLMLLEGAKCRVESGEETTMQMSWHEFNYGEKRRNLPKPLSEPADFDAVNEPNAVRKWKLDEFFCAEEREAATVDIRYNLL</sequence>
<dbReference type="AlphaFoldDB" id="G0U4D4"/>
<organism evidence="6">
    <name type="scientific">Trypanosoma vivax (strain Y486)</name>
    <dbReference type="NCBI Taxonomy" id="1055687"/>
    <lineage>
        <taxon>Eukaryota</taxon>
        <taxon>Discoba</taxon>
        <taxon>Euglenozoa</taxon>
        <taxon>Kinetoplastea</taxon>
        <taxon>Metakinetoplastina</taxon>
        <taxon>Trypanosomatida</taxon>
        <taxon>Trypanosomatidae</taxon>
        <taxon>Trypanosoma</taxon>
        <taxon>Duttonella</taxon>
    </lineage>
</organism>
<dbReference type="InterPro" id="IPR001096">
    <property type="entry name" value="Peptidase_C13"/>
</dbReference>
<evidence type="ECO:0000313" key="6">
    <source>
        <dbReference type="EMBL" id="CCC52298.1"/>
    </source>
</evidence>
<keyword evidence="3" id="KW-0337">GPI-anchor biosynthesis</keyword>
<dbReference type="PANTHER" id="PTHR48067:SF1">
    <property type="entry name" value="GPI-ANCHOR TRANSAMIDASE"/>
    <property type="match status" value="1"/>
</dbReference>
<accession>G0U4D4</accession>
<comment type="similarity">
    <text evidence="2">Belongs to the peptidase C13 family.</text>
</comment>
<keyword evidence="4 5" id="KW-0732">Signal</keyword>
<feature type="chain" id="PRO_5003409955" evidence="5">
    <location>
        <begin position="21"/>
        <end position="321"/>
    </location>
</feature>
<evidence type="ECO:0000256" key="2">
    <source>
        <dbReference type="ARBA" id="ARBA00009941"/>
    </source>
</evidence>
<feature type="signal peptide" evidence="5">
    <location>
        <begin position="1"/>
        <end position="20"/>
    </location>
</feature>
<dbReference type="EMBL" id="HE573026">
    <property type="protein sequence ID" value="CCC52298.1"/>
    <property type="molecule type" value="Genomic_DNA"/>
</dbReference>
<reference evidence="6" key="1">
    <citation type="journal article" date="2012" name="Proc. Natl. Acad. Sci. U.S.A.">
        <title>Antigenic diversity is generated by distinct evolutionary mechanisms in African trypanosome species.</title>
        <authorList>
            <person name="Jackson A.P."/>
            <person name="Berry A."/>
            <person name="Aslett M."/>
            <person name="Allison H.C."/>
            <person name="Burton P."/>
            <person name="Vavrova-Anderson J."/>
            <person name="Brown R."/>
            <person name="Browne H."/>
            <person name="Corton N."/>
            <person name="Hauser H."/>
            <person name="Gamble J."/>
            <person name="Gilderthorp R."/>
            <person name="Marcello L."/>
            <person name="McQuillan J."/>
            <person name="Otto T.D."/>
            <person name="Quail M.A."/>
            <person name="Sanders M.J."/>
            <person name="van Tonder A."/>
            <person name="Ginger M.L."/>
            <person name="Field M.C."/>
            <person name="Barry J.D."/>
            <person name="Hertz-Fowler C."/>
            <person name="Berriman M."/>
        </authorList>
    </citation>
    <scope>NUCLEOTIDE SEQUENCE</scope>
    <source>
        <strain evidence="6">Y486</strain>
    </source>
</reference>